<organism evidence="1 2">
    <name type="scientific">Spinactinospora alkalitolerans</name>
    <dbReference type="NCBI Taxonomy" id="687207"/>
    <lineage>
        <taxon>Bacteria</taxon>
        <taxon>Bacillati</taxon>
        <taxon>Actinomycetota</taxon>
        <taxon>Actinomycetes</taxon>
        <taxon>Streptosporangiales</taxon>
        <taxon>Nocardiopsidaceae</taxon>
        <taxon>Spinactinospora</taxon>
    </lineage>
</organism>
<name>A0A852U287_9ACTN</name>
<accession>A0A852U287</accession>
<proteinExistence type="predicted"/>
<gene>
    <name evidence="1" type="ORF">HDA32_003384</name>
</gene>
<reference evidence="1 2" key="1">
    <citation type="submission" date="2020-07" db="EMBL/GenBank/DDBJ databases">
        <title>Sequencing the genomes of 1000 actinobacteria strains.</title>
        <authorList>
            <person name="Klenk H.-P."/>
        </authorList>
    </citation>
    <scope>NUCLEOTIDE SEQUENCE [LARGE SCALE GENOMIC DNA]</scope>
    <source>
        <strain evidence="1 2">CXB654</strain>
    </source>
</reference>
<comment type="caution">
    <text evidence="1">The sequence shown here is derived from an EMBL/GenBank/DDBJ whole genome shotgun (WGS) entry which is preliminary data.</text>
</comment>
<dbReference type="Proteomes" id="UP000589036">
    <property type="component" value="Unassembled WGS sequence"/>
</dbReference>
<keyword evidence="2" id="KW-1185">Reference proteome</keyword>
<dbReference type="EMBL" id="JACCCC010000001">
    <property type="protein sequence ID" value="NYE48264.1"/>
    <property type="molecule type" value="Genomic_DNA"/>
</dbReference>
<dbReference type="AlphaFoldDB" id="A0A852U287"/>
<evidence type="ECO:0000313" key="2">
    <source>
        <dbReference type="Proteomes" id="UP000589036"/>
    </source>
</evidence>
<evidence type="ECO:0000313" key="1">
    <source>
        <dbReference type="EMBL" id="NYE48264.1"/>
    </source>
</evidence>
<sequence>MKRLSRLRFAVFPDNGLFRVYGLGARPGRGEVPELSGGSLLACGYDHLELSTLQGKVDVTVVLEEWDGDPDAGPPPADEGPWEETAAATVFLRGYVTVGTDASGRAMGTRLAGGTGRYRVEVGARHRHAVAERYDRLLQRYRDLHSEEFRVAEQDLRGLEEFLIRLWPMAAADGDPPHGGGVSYPTAVSG</sequence>
<protein>
    <submittedName>
        <fullName evidence="1">Uncharacterized protein</fullName>
    </submittedName>
</protein>
<dbReference type="RefSeq" id="WP_179644083.1">
    <property type="nucleotide sequence ID" value="NZ_BAAAYY010000016.1"/>
</dbReference>